<dbReference type="RefSeq" id="WP_185136533.1">
    <property type="nucleotide sequence ID" value="NZ_JACJVR010000054.1"/>
</dbReference>
<feature type="transmembrane region" description="Helical" evidence="1">
    <location>
        <begin position="30"/>
        <end position="49"/>
    </location>
</feature>
<feature type="transmembrane region" description="Helical" evidence="1">
    <location>
        <begin position="382"/>
        <end position="405"/>
    </location>
</feature>
<evidence type="ECO:0008006" key="4">
    <source>
        <dbReference type="Google" id="ProtNLM"/>
    </source>
</evidence>
<feature type="transmembrane region" description="Helical" evidence="1">
    <location>
        <begin position="276"/>
        <end position="295"/>
    </location>
</feature>
<feature type="transmembrane region" description="Helical" evidence="1">
    <location>
        <begin position="348"/>
        <end position="370"/>
    </location>
</feature>
<protein>
    <recommendedName>
        <fullName evidence="4">O-antigen ligase-like membrane protein</fullName>
    </recommendedName>
</protein>
<feature type="transmembrane region" description="Helical" evidence="1">
    <location>
        <begin position="69"/>
        <end position="91"/>
    </location>
</feature>
<keyword evidence="3" id="KW-1185">Reference proteome</keyword>
<keyword evidence="1" id="KW-1133">Transmembrane helix</keyword>
<keyword evidence="1" id="KW-0812">Transmembrane</keyword>
<evidence type="ECO:0000313" key="2">
    <source>
        <dbReference type="EMBL" id="MBB6692546.1"/>
    </source>
</evidence>
<name>A0A841TWA3_9BACL</name>
<feature type="transmembrane region" description="Helical" evidence="1">
    <location>
        <begin position="113"/>
        <end position="135"/>
    </location>
</feature>
<keyword evidence="1" id="KW-0472">Membrane</keyword>
<feature type="transmembrane region" description="Helical" evidence="1">
    <location>
        <begin position="147"/>
        <end position="168"/>
    </location>
</feature>
<proteinExistence type="predicted"/>
<dbReference type="EMBL" id="JACJVR010000054">
    <property type="protein sequence ID" value="MBB6692546.1"/>
    <property type="molecule type" value="Genomic_DNA"/>
</dbReference>
<evidence type="ECO:0000313" key="3">
    <source>
        <dbReference type="Proteomes" id="UP000553776"/>
    </source>
</evidence>
<accession>A0A841TWA3</accession>
<sequence length="447" mass="50138">MQPTLNRFFALWAFLLPVTSFLIVPSVPGTTPGLMLGLASIPFVLFLYLGPQYRSRAYLAEKGFFFRDLLGFCLLFGGLTAAAQLSLALAVDGGASISFEKLTLVSDEDWRTYLFRSSMFTQSLYLFAAVALAVFVKNYYRPSWNRYILYGALVLCLYGIYEFVYFLLFHENGDFVTNRVFKGGSENNPLTGSGSLFQTMSFFGIDMMRIKSLTGEPSMYSFTVLPLWIYAIHLRKTFVHLLLLASLLLTFSTTAFIGILLYLALRVVFFKLRDRYLLSALVVFLFASPFALGYLQPVYEAVLGNKSDTDSGLLRQTLMERHLDFFGQLPLFNQLFGVGFGYVRSADLWSTFLCNVGIVGVALFTLLFLVPILKLKNDYENVGIKCALIVIYATAMIAVAEFSYLTTWLFAGMAYARMRTAENRLPAAARPDRRARLGKRIPAGNGG</sequence>
<organism evidence="2 3">
    <name type="scientific">Cohnella xylanilytica</name>
    <dbReference type="NCBI Taxonomy" id="557555"/>
    <lineage>
        <taxon>Bacteria</taxon>
        <taxon>Bacillati</taxon>
        <taxon>Bacillota</taxon>
        <taxon>Bacilli</taxon>
        <taxon>Bacillales</taxon>
        <taxon>Paenibacillaceae</taxon>
        <taxon>Cohnella</taxon>
    </lineage>
</organism>
<gene>
    <name evidence="2" type="ORF">H7B90_14145</name>
</gene>
<evidence type="ECO:0000256" key="1">
    <source>
        <dbReference type="SAM" id="Phobius"/>
    </source>
</evidence>
<dbReference type="AlphaFoldDB" id="A0A841TWA3"/>
<comment type="caution">
    <text evidence="2">The sequence shown here is derived from an EMBL/GenBank/DDBJ whole genome shotgun (WGS) entry which is preliminary data.</text>
</comment>
<dbReference type="Proteomes" id="UP000553776">
    <property type="component" value="Unassembled WGS sequence"/>
</dbReference>
<reference evidence="2 3" key="1">
    <citation type="submission" date="2020-08" db="EMBL/GenBank/DDBJ databases">
        <title>Cohnella phylogeny.</title>
        <authorList>
            <person name="Dunlap C."/>
        </authorList>
    </citation>
    <scope>NUCLEOTIDE SEQUENCE [LARGE SCALE GENOMIC DNA]</scope>
    <source>
        <strain evidence="2 3">DSM 25239</strain>
    </source>
</reference>
<feature type="transmembrane region" description="Helical" evidence="1">
    <location>
        <begin position="241"/>
        <end position="264"/>
    </location>
</feature>